<evidence type="ECO:0008006" key="4">
    <source>
        <dbReference type="Google" id="ProtNLM"/>
    </source>
</evidence>
<organism evidence="2 3">
    <name type="scientific">Brassica carinata</name>
    <name type="common">Ethiopian mustard</name>
    <name type="synonym">Abyssinian cabbage</name>
    <dbReference type="NCBI Taxonomy" id="52824"/>
    <lineage>
        <taxon>Eukaryota</taxon>
        <taxon>Viridiplantae</taxon>
        <taxon>Streptophyta</taxon>
        <taxon>Embryophyta</taxon>
        <taxon>Tracheophyta</taxon>
        <taxon>Spermatophyta</taxon>
        <taxon>Magnoliopsida</taxon>
        <taxon>eudicotyledons</taxon>
        <taxon>Gunneridae</taxon>
        <taxon>Pentapetalae</taxon>
        <taxon>rosids</taxon>
        <taxon>malvids</taxon>
        <taxon>Brassicales</taxon>
        <taxon>Brassicaceae</taxon>
        <taxon>Brassiceae</taxon>
        <taxon>Brassica</taxon>
    </lineage>
</organism>
<reference evidence="2 3" key="1">
    <citation type="submission" date="2020-02" db="EMBL/GenBank/DDBJ databases">
        <authorList>
            <person name="Ma Q."/>
            <person name="Huang Y."/>
            <person name="Song X."/>
            <person name="Pei D."/>
        </authorList>
    </citation>
    <scope>NUCLEOTIDE SEQUENCE [LARGE SCALE GENOMIC DNA]</scope>
    <source>
        <strain evidence="2">Sxm20200214</strain>
        <tissue evidence="2">Leaf</tissue>
    </source>
</reference>
<sequence length="304" mass="33502">MDPAEERRHSKRQNDYINMLVFVADSEYGIPRRCPCGGRIIDEVCLKDDYDTLPGKRFFTCKNYEADGFHYRQPWVLGVQEEIERLTKRVEEAEQVMLGTSNLSKQIETLEEQVKILSGQVDYLTVQVATLEKVRECRSRVRVNVLEVTSCCSSHRSSSQSNSKFGLVLTSRNKLASSRTKSALIFIFTYGNNIKHTTSAEEDGGGGDVEEDDGISGTDVVIHGPADGVGAFFREVDCDSSFARAPAVGVGVVRGYSPRSWLSQARAEVSAMKSSSSGASLLSARGRHAQLRCRVGAQTMAVIT</sequence>
<evidence type="ECO:0000313" key="2">
    <source>
        <dbReference type="EMBL" id="KAG2247683.1"/>
    </source>
</evidence>
<feature type="coiled-coil region" evidence="1">
    <location>
        <begin position="76"/>
        <end position="120"/>
    </location>
</feature>
<keyword evidence="3" id="KW-1185">Reference proteome</keyword>
<accession>A0A8X7PBK2</accession>
<evidence type="ECO:0000256" key="1">
    <source>
        <dbReference type="SAM" id="Coils"/>
    </source>
</evidence>
<name>A0A8X7PBK2_BRACI</name>
<protein>
    <recommendedName>
        <fullName evidence="4">Zinc finger GRF-type domain-containing protein</fullName>
    </recommendedName>
</protein>
<dbReference type="AlphaFoldDB" id="A0A8X7PBK2"/>
<comment type="caution">
    <text evidence="2">The sequence shown here is derived from an EMBL/GenBank/DDBJ whole genome shotgun (WGS) entry which is preliminary data.</text>
</comment>
<proteinExistence type="predicted"/>
<evidence type="ECO:0000313" key="3">
    <source>
        <dbReference type="Proteomes" id="UP000886595"/>
    </source>
</evidence>
<dbReference type="Proteomes" id="UP000886595">
    <property type="component" value="Unassembled WGS sequence"/>
</dbReference>
<gene>
    <name evidence="2" type="ORF">Bca52824_087311</name>
</gene>
<dbReference type="EMBL" id="JAAMPC010000017">
    <property type="protein sequence ID" value="KAG2247683.1"/>
    <property type="molecule type" value="Genomic_DNA"/>
</dbReference>
<dbReference type="OrthoDB" id="1129285at2759"/>
<keyword evidence="1" id="KW-0175">Coiled coil</keyword>